<protein>
    <submittedName>
        <fullName evidence="10">Elongation factor for RNA polymerase II 2</fullName>
    </submittedName>
</protein>
<evidence type="ECO:0000256" key="8">
    <source>
        <dbReference type="SAM" id="MobiDB-lite"/>
    </source>
</evidence>
<feature type="compositionally biased region" description="Low complexity" evidence="8">
    <location>
        <begin position="364"/>
        <end position="373"/>
    </location>
</feature>
<feature type="region of interest" description="Disordered" evidence="8">
    <location>
        <begin position="154"/>
        <end position="188"/>
    </location>
</feature>
<dbReference type="GO" id="GO:0008023">
    <property type="term" value="C:transcription elongation factor complex"/>
    <property type="evidence" value="ECO:0007669"/>
    <property type="project" value="InterPro"/>
</dbReference>
<evidence type="ECO:0000256" key="4">
    <source>
        <dbReference type="ARBA" id="ARBA00023015"/>
    </source>
</evidence>
<evidence type="ECO:0000259" key="9">
    <source>
        <dbReference type="PROSITE" id="PS51980"/>
    </source>
</evidence>
<keyword evidence="11" id="KW-1185">Reference proteome</keyword>
<organism evidence="10 11">
    <name type="scientific">Piliocolobus tephrosceles</name>
    <name type="common">Ugandan red Colobus</name>
    <dbReference type="NCBI Taxonomy" id="591936"/>
    <lineage>
        <taxon>Eukaryota</taxon>
        <taxon>Metazoa</taxon>
        <taxon>Chordata</taxon>
        <taxon>Craniata</taxon>
        <taxon>Vertebrata</taxon>
        <taxon>Euteleostomi</taxon>
        <taxon>Mammalia</taxon>
        <taxon>Eutheria</taxon>
        <taxon>Euarchontoglires</taxon>
        <taxon>Primates</taxon>
        <taxon>Haplorrhini</taxon>
        <taxon>Catarrhini</taxon>
        <taxon>Cercopithecidae</taxon>
        <taxon>Colobinae</taxon>
        <taxon>Piliocolobus</taxon>
    </lineage>
</organism>
<feature type="compositionally biased region" description="Basic residues" evidence="8">
    <location>
        <begin position="441"/>
        <end position="454"/>
    </location>
</feature>
<dbReference type="InterPro" id="IPR019464">
    <property type="entry name" value="ELL_N"/>
</dbReference>
<dbReference type="SUPFAM" id="SSF46785">
    <property type="entry name" value="Winged helix' DNA-binding domain"/>
    <property type="match status" value="1"/>
</dbReference>
<comment type="similarity">
    <text evidence="2 7">Belongs to the ELL/occludin family.</text>
</comment>
<dbReference type="PANTHER" id="PTHR23288:SF8">
    <property type="entry name" value="RNA POLYMERASE II ELONGATION FACTOR ELL2"/>
    <property type="match status" value="1"/>
</dbReference>
<evidence type="ECO:0000256" key="3">
    <source>
        <dbReference type="ARBA" id="ARBA00022553"/>
    </source>
</evidence>
<dbReference type="RefSeq" id="XP_023067959.1">
    <property type="nucleotide sequence ID" value="XM_023212191.2"/>
</dbReference>
<feature type="compositionally biased region" description="Polar residues" evidence="8">
    <location>
        <begin position="168"/>
        <end position="187"/>
    </location>
</feature>
<evidence type="ECO:0000313" key="10">
    <source>
        <dbReference type="Ensembl" id="ENSPTEP00000008510.1"/>
    </source>
</evidence>
<dbReference type="Pfam" id="PF10390">
    <property type="entry name" value="ELL"/>
    <property type="match status" value="1"/>
</dbReference>
<keyword evidence="6" id="KW-0539">Nucleus</keyword>
<feature type="compositionally biased region" description="Low complexity" evidence="8">
    <location>
        <begin position="344"/>
        <end position="356"/>
    </location>
</feature>
<dbReference type="AlphaFoldDB" id="A0A8C9GRS5"/>
<comment type="subcellular location">
    <subcellularLocation>
        <location evidence="1">Nucleus</location>
    </subcellularLocation>
</comment>
<keyword evidence="4" id="KW-0805">Transcription regulation</keyword>
<reference evidence="10" key="2">
    <citation type="submission" date="2025-09" db="UniProtKB">
        <authorList>
            <consortium name="Ensembl"/>
        </authorList>
    </citation>
    <scope>IDENTIFICATION</scope>
</reference>
<accession>A0A8C9GRS5</accession>
<keyword evidence="3" id="KW-0597">Phosphoprotein</keyword>
<reference evidence="10" key="1">
    <citation type="submission" date="2025-08" db="UniProtKB">
        <authorList>
            <consortium name="Ensembl"/>
        </authorList>
    </citation>
    <scope>IDENTIFICATION</scope>
</reference>
<feature type="compositionally biased region" description="Polar residues" evidence="8">
    <location>
        <begin position="375"/>
        <end position="385"/>
    </location>
</feature>
<keyword evidence="5" id="KW-0804">Transcription</keyword>
<dbReference type="GO" id="GO:0032968">
    <property type="term" value="P:positive regulation of transcription elongation by RNA polymerase II"/>
    <property type="evidence" value="ECO:0007669"/>
    <property type="project" value="TreeGrafter"/>
</dbReference>
<evidence type="ECO:0000256" key="1">
    <source>
        <dbReference type="ARBA" id="ARBA00004123"/>
    </source>
</evidence>
<dbReference type="CTD" id="22936"/>
<dbReference type="SUPFAM" id="SSF144292">
    <property type="entry name" value="occludin/ELL-like"/>
    <property type="match status" value="1"/>
</dbReference>
<evidence type="ECO:0000256" key="6">
    <source>
        <dbReference type="ARBA" id="ARBA00023242"/>
    </source>
</evidence>
<dbReference type="InterPro" id="IPR010844">
    <property type="entry name" value="Occludin_ELL"/>
</dbReference>
<evidence type="ECO:0000256" key="2">
    <source>
        <dbReference type="ARBA" id="ARBA00009171"/>
    </source>
</evidence>
<feature type="compositionally biased region" description="Polar residues" evidence="8">
    <location>
        <begin position="275"/>
        <end position="290"/>
    </location>
</feature>
<evidence type="ECO:0000256" key="5">
    <source>
        <dbReference type="ARBA" id="ARBA00023163"/>
    </source>
</evidence>
<dbReference type="GO" id="GO:0006368">
    <property type="term" value="P:transcription elongation by RNA polymerase II"/>
    <property type="evidence" value="ECO:0007669"/>
    <property type="project" value="InterPro"/>
</dbReference>
<proteinExistence type="inferred from homology"/>
<gene>
    <name evidence="10" type="primary">ELL2</name>
</gene>
<dbReference type="InterPro" id="IPR036390">
    <property type="entry name" value="WH_DNA-bd_sf"/>
</dbReference>
<dbReference type="InterPro" id="IPR031176">
    <property type="entry name" value="ELL/occludin"/>
</dbReference>
<dbReference type="Pfam" id="PF07303">
    <property type="entry name" value="Occludin_ELL"/>
    <property type="match status" value="1"/>
</dbReference>
<dbReference type="FunFam" id="1.10.10.2670:FF:000002">
    <property type="entry name" value="RNA polymerase II elongation factor ELL2"/>
    <property type="match status" value="1"/>
</dbReference>
<dbReference type="InterPro" id="IPR042065">
    <property type="entry name" value="E3_ELL-like"/>
</dbReference>
<dbReference type="Proteomes" id="UP000694416">
    <property type="component" value="Unplaced"/>
</dbReference>
<dbReference type="PANTHER" id="PTHR23288">
    <property type="entry name" value="OCCLUDIN AND RNA POLYMERASE II ELONGATION FACTOR ELL"/>
    <property type="match status" value="1"/>
</dbReference>
<evidence type="ECO:0000256" key="7">
    <source>
        <dbReference type="PROSITE-ProRule" id="PRU01324"/>
    </source>
</evidence>
<dbReference type="GeneID" id="111542647"/>
<dbReference type="Gene3D" id="1.10.10.2670">
    <property type="entry name" value="E3 ubiquitin-protein ligase"/>
    <property type="match status" value="1"/>
</dbReference>
<sequence>MAAGGAAGLREEQRYGLSCGRLGQDNITVLHVKLTETAIRALETYQSHKLVKIPKNDPLNEVHNFNFYLSNVGKDNPQGSFDCIQQTFSSSGASQLNCLGFIQDKITVCATNDSYQMTRERMTQAEEESRNRSTKVIKPGGPYVGKRVQIRKAPQAVSDTVPERKRSTPMNPANTIRKTHSSSSVSQRPYRDRVIHLLALKAYKKPELLARLQKDGVNQKDKNSLGAILQQVANLNPKDLSYTLKDYVFKELQRDWPGYNEIDRRSLESVLSRKLNPSQNAAGTSRSESPVCSGRDAVSSPQKRLLDSEFIDPLMNKKARISHLTNRVPPTLNGHLNPTSEKSAAGLPLPPAAAAIPTPPPLPSTHLPVSHPPQIVNSNSNSPSTPEGRGTQDLPVDSFSQNDSIYEDQQDRYTSRTSLETLPPGSVLLKCPKPMEENHSMSHKKSKKKSKKHKEKDQIKKHDIETIEEKEEDLKREEEIAKLNNSSPNSSGGVKEDCTASMEPSAIELPDYLIKYIAIVSYEQRQNYKDDFNAEYDEYRALHARMETVARRFIKLDAQRKRLSPGSKEYQNVHEEVLQEYQKIKQSSPNYHEEKYRCEYLHNKLAHIKRLIGEFDQQQAESWP</sequence>
<dbReference type="PROSITE" id="PS51980">
    <property type="entry name" value="OCEL"/>
    <property type="match status" value="1"/>
</dbReference>
<feature type="domain" description="OCEL" evidence="9">
    <location>
        <begin position="510"/>
        <end position="620"/>
    </location>
</feature>
<feature type="compositionally biased region" description="Basic and acidic residues" evidence="8">
    <location>
        <begin position="455"/>
        <end position="474"/>
    </location>
</feature>
<feature type="region of interest" description="Disordered" evidence="8">
    <location>
        <begin position="325"/>
        <end position="474"/>
    </location>
</feature>
<feature type="region of interest" description="Disordered" evidence="8">
    <location>
        <begin position="274"/>
        <end position="300"/>
    </location>
</feature>
<dbReference type="Gene3D" id="6.10.140.340">
    <property type="match status" value="1"/>
</dbReference>
<dbReference type="GO" id="GO:0000987">
    <property type="term" value="F:cis-regulatory region sequence-specific DNA binding"/>
    <property type="evidence" value="ECO:0007669"/>
    <property type="project" value="TreeGrafter"/>
</dbReference>
<name>A0A8C9GRS5_9PRIM</name>
<dbReference type="GO" id="GO:0042795">
    <property type="term" value="P:snRNA transcription by RNA polymerase II"/>
    <property type="evidence" value="ECO:0007669"/>
    <property type="project" value="TreeGrafter"/>
</dbReference>
<evidence type="ECO:0000313" key="11">
    <source>
        <dbReference type="Proteomes" id="UP000694416"/>
    </source>
</evidence>
<dbReference type="Ensembl" id="ENSPTET00000012964.1">
    <property type="protein sequence ID" value="ENSPTEP00000008510.1"/>
    <property type="gene ID" value="ENSPTEG00000009659.1"/>
</dbReference>